<evidence type="ECO:0000256" key="1">
    <source>
        <dbReference type="ARBA" id="ARBA00004651"/>
    </source>
</evidence>
<evidence type="ECO:0000256" key="5">
    <source>
        <dbReference type="ARBA" id="ARBA00022989"/>
    </source>
</evidence>
<dbReference type="Proteomes" id="UP001154061">
    <property type="component" value="Unassembled WGS sequence"/>
</dbReference>
<dbReference type="EMBL" id="JAMQOT010000003">
    <property type="protein sequence ID" value="MDF9745838.1"/>
    <property type="molecule type" value="Genomic_DNA"/>
</dbReference>
<feature type="transmembrane region" description="Helical" evidence="7">
    <location>
        <begin position="165"/>
        <end position="185"/>
    </location>
</feature>
<feature type="transmembrane region" description="Helical" evidence="7">
    <location>
        <begin position="56"/>
        <end position="75"/>
    </location>
</feature>
<dbReference type="RefSeq" id="WP_277521338.1">
    <property type="nucleotide sequence ID" value="NZ_JAMQOT010000003.1"/>
</dbReference>
<feature type="transmembrane region" description="Helical" evidence="7">
    <location>
        <begin position="259"/>
        <end position="280"/>
    </location>
</feature>
<keyword evidence="4 7" id="KW-0812">Transmembrane</keyword>
<organism evidence="8 9">
    <name type="scientific">Natrinema salsiterrestre</name>
    <dbReference type="NCBI Taxonomy" id="2950540"/>
    <lineage>
        <taxon>Archaea</taxon>
        <taxon>Methanobacteriati</taxon>
        <taxon>Methanobacteriota</taxon>
        <taxon>Stenosarchaea group</taxon>
        <taxon>Halobacteria</taxon>
        <taxon>Halobacteriales</taxon>
        <taxon>Natrialbaceae</taxon>
        <taxon>Natrinema</taxon>
    </lineage>
</organism>
<keyword evidence="6 7" id="KW-0472">Membrane</keyword>
<evidence type="ECO:0000256" key="6">
    <source>
        <dbReference type="ARBA" id="ARBA00023136"/>
    </source>
</evidence>
<comment type="subcellular location">
    <subcellularLocation>
        <location evidence="1">Cell membrane</location>
        <topology evidence="1">Multi-pass membrane protein</topology>
    </subcellularLocation>
</comment>
<keyword evidence="5 7" id="KW-1133">Transmembrane helix</keyword>
<feature type="transmembrane region" description="Helical" evidence="7">
    <location>
        <begin position="300"/>
        <end position="326"/>
    </location>
</feature>
<keyword evidence="9" id="KW-1185">Reference proteome</keyword>
<name>A0A9Q4KY23_9EURY</name>
<evidence type="ECO:0000256" key="2">
    <source>
        <dbReference type="ARBA" id="ARBA00011061"/>
    </source>
</evidence>
<evidence type="ECO:0000313" key="8">
    <source>
        <dbReference type="EMBL" id="MDF9745838.1"/>
    </source>
</evidence>
<feature type="transmembrane region" description="Helical" evidence="7">
    <location>
        <begin position="139"/>
        <end position="158"/>
    </location>
</feature>
<dbReference type="PANTHER" id="PTHR39087">
    <property type="entry name" value="UPF0104 MEMBRANE PROTEIN MJ1595"/>
    <property type="match status" value="1"/>
</dbReference>
<evidence type="ECO:0000256" key="4">
    <source>
        <dbReference type="ARBA" id="ARBA00022692"/>
    </source>
</evidence>
<accession>A0A9Q4KY23</accession>
<comment type="caution">
    <text evidence="8">The sequence shown here is derived from an EMBL/GenBank/DDBJ whole genome shotgun (WGS) entry which is preliminary data.</text>
</comment>
<evidence type="ECO:0000256" key="3">
    <source>
        <dbReference type="ARBA" id="ARBA00022475"/>
    </source>
</evidence>
<gene>
    <name evidence="8" type="ORF">NDI89_09610</name>
</gene>
<dbReference type="InterPro" id="IPR022791">
    <property type="entry name" value="L-PG_synthase/AglD"/>
</dbReference>
<dbReference type="Pfam" id="PF03706">
    <property type="entry name" value="LPG_synthase_TM"/>
    <property type="match status" value="1"/>
</dbReference>
<evidence type="ECO:0000313" key="9">
    <source>
        <dbReference type="Proteomes" id="UP001154061"/>
    </source>
</evidence>
<feature type="transmembrane region" description="Helical" evidence="7">
    <location>
        <begin position="23"/>
        <end position="44"/>
    </location>
</feature>
<protein>
    <submittedName>
        <fullName evidence="8">Flippase-like domain-containing protein</fullName>
    </submittedName>
</protein>
<keyword evidence="3" id="KW-1003">Cell membrane</keyword>
<dbReference type="GO" id="GO:0005886">
    <property type="term" value="C:plasma membrane"/>
    <property type="evidence" value="ECO:0007669"/>
    <property type="project" value="UniProtKB-SubCell"/>
</dbReference>
<comment type="similarity">
    <text evidence="2">Belongs to the UPF0104 family.</text>
</comment>
<evidence type="ECO:0000256" key="7">
    <source>
        <dbReference type="SAM" id="Phobius"/>
    </source>
</evidence>
<sequence length="336" mass="34745">MTSEDAGSTGERSLVERIPLRRLGGLAVGVGLVTILVVVADPGAVARELATTQIRWYLLGGACFLGGYLPATLRWNHLQRTAGYPSDNMVAFEVLAVSYALNQLLPVNAGDVTRTALVDRYYEVRSHSELAGLVVVERAVDLCVVLGLLGAGSIAVASELVPVKTFATGAVLIGGLAVALAGLRWRAGTGPDFAGWLESVEWVPSAVAGPVDEFTAAVGRPPVRMLGVVSILGVVRWLFVVVGFLLLGRAVGTSVGPALAGALVGGMSLTSVLPLTPGGVGPGETIGVSVLVVGGVDEPAAVVLVFLQRSFGLLWMAPLGVLVYLVRAVSGHPDRR</sequence>
<dbReference type="AlphaFoldDB" id="A0A9Q4KY23"/>
<feature type="transmembrane region" description="Helical" evidence="7">
    <location>
        <begin position="225"/>
        <end position="247"/>
    </location>
</feature>
<reference evidence="8" key="1">
    <citation type="submission" date="2022-06" db="EMBL/GenBank/DDBJ databases">
        <title>Natrinema sp. a new haloarchaeum isolate from saline soil.</title>
        <authorList>
            <person name="Strakova D."/>
            <person name="Galisteo C."/>
            <person name="Sanchez-Porro C."/>
            <person name="Ventosa A."/>
        </authorList>
    </citation>
    <scope>NUCLEOTIDE SEQUENCE</scope>
    <source>
        <strain evidence="8">S1CR25-10</strain>
    </source>
</reference>
<dbReference type="PANTHER" id="PTHR39087:SF2">
    <property type="entry name" value="UPF0104 MEMBRANE PROTEIN MJ1595"/>
    <property type="match status" value="1"/>
</dbReference>
<proteinExistence type="inferred from homology"/>